<comment type="caution">
    <text evidence="2">The sequence shown here is derived from an EMBL/GenBank/DDBJ whole genome shotgun (WGS) entry which is preliminary data.</text>
</comment>
<keyword evidence="3" id="KW-1185">Reference proteome</keyword>
<evidence type="ECO:0008006" key="4">
    <source>
        <dbReference type="Google" id="ProtNLM"/>
    </source>
</evidence>
<sequence length="367" mass="38459">MQGSTGEAGGVSFEPSPEMLAQQEEASGISDPRVREAKEALAEAIRQDLYGRAPGPRTEESLSGAAMIRGVAVGPGERGGEGAPGQQVLQVYVAEPLTADQVRALLVDAMDVRLAGDVPLQVIHAGIIRAKSGAFRTRPAPGGISVGHFQDKKGFGTLGCLATGRSGDAAGKLFCLSCNHVLALSNSAQLGDCIVQPGPGDGGSCPSEQIAVLENYGILDFSGKTNYVDCAIGWCFPDRVTKSLFHIVNGVVQYFGISSQTRVATPNMWVGKMGRTTQLTYGRVTSTTWSGKIDYDDGDEAYFDRQIAITNPGYNFCLGGDSGSIIWTGDSATNPVGLLFAGDDAAGTTFANPIDWVLSTLNINLST</sequence>
<name>A0A233S8A0_STRDA</name>
<gene>
    <name evidence="2" type="ORF">BEK98_27765</name>
</gene>
<dbReference type="SUPFAM" id="SSF50494">
    <property type="entry name" value="Trypsin-like serine proteases"/>
    <property type="match status" value="1"/>
</dbReference>
<dbReference type="Proteomes" id="UP000215483">
    <property type="component" value="Unassembled WGS sequence"/>
</dbReference>
<evidence type="ECO:0000313" key="2">
    <source>
        <dbReference type="EMBL" id="OXY91897.1"/>
    </source>
</evidence>
<proteinExistence type="predicted"/>
<dbReference type="Gene3D" id="2.40.10.10">
    <property type="entry name" value="Trypsin-like serine proteases"/>
    <property type="match status" value="1"/>
</dbReference>
<accession>A0A233S8A0</accession>
<evidence type="ECO:0000313" key="3">
    <source>
        <dbReference type="Proteomes" id="UP000215483"/>
    </source>
</evidence>
<dbReference type="EMBL" id="MCGQ01000026">
    <property type="protein sequence ID" value="OXY91897.1"/>
    <property type="molecule type" value="Genomic_DNA"/>
</dbReference>
<feature type="region of interest" description="Disordered" evidence="1">
    <location>
        <begin position="1"/>
        <end position="35"/>
    </location>
</feature>
<dbReference type="AlphaFoldDB" id="A0A233S8A0"/>
<evidence type="ECO:0000256" key="1">
    <source>
        <dbReference type="SAM" id="MobiDB-lite"/>
    </source>
</evidence>
<dbReference type="InterPro" id="IPR043504">
    <property type="entry name" value="Peptidase_S1_PA_chymotrypsin"/>
</dbReference>
<reference evidence="2 3" key="1">
    <citation type="submission" date="2016-07" db="EMBL/GenBank/DDBJ databases">
        <title>Draft genome of Streptomyces diastatochromogenes.</title>
        <authorList>
            <person name="Podduturi R."/>
            <person name="Lukassen M.B."/>
            <person name="Clausen N."/>
            <person name="Nielsen J.L."/>
            <person name="Jorgensen N.O."/>
        </authorList>
    </citation>
    <scope>NUCLEOTIDE SEQUENCE [LARGE SCALE GENOMIC DNA]</scope>
    <source>
        <strain evidence="2 3">DSM 40608</strain>
    </source>
</reference>
<organism evidence="2 3">
    <name type="scientific">Streptomyces diastatochromogenes</name>
    <dbReference type="NCBI Taxonomy" id="42236"/>
    <lineage>
        <taxon>Bacteria</taxon>
        <taxon>Bacillati</taxon>
        <taxon>Actinomycetota</taxon>
        <taxon>Actinomycetes</taxon>
        <taxon>Kitasatosporales</taxon>
        <taxon>Streptomycetaceae</taxon>
        <taxon>Streptomyces</taxon>
    </lineage>
</organism>
<protein>
    <recommendedName>
        <fullName evidence="4">Peptidase S1 domain-containing protein</fullName>
    </recommendedName>
</protein>
<dbReference type="InterPro" id="IPR009003">
    <property type="entry name" value="Peptidase_S1_PA"/>
</dbReference>